<dbReference type="PANTHER" id="PTHR44170">
    <property type="entry name" value="PROTEIN SIDEKICK"/>
    <property type="match status" value="1"/>
</dbReference>
<keyword evidence="1" id="KW-0677">Repeat</keyword>
<evidence type="ECO:0000259" key="7">
    <source>
        <dbReference type="PROSITE" id="PS50835"/>
    </source>
</evidence>
<reference evidence="9" key="1">
    <citation type="submission" date="2017-01" db="EMBL/GenBank/DDBJ databases">
        <title>Comparative genomics of anhydrobiosis in the tardigrade Hypsibius dujardini.</title>
        <authorList>
            <person name="Yoshida Y."/>
            <person name="Koutsovoulos G."/>
            <person name="Laetsch D."/>
            <person name="Stevens L."/>
            <person name="Kumar S."/>
            <person name="Horikawa D."/>
            <person name="Ishino K."/>
            <person name="Komine S."/>
            <person name="Tomita M."/>
            <person name="Blaxter M."/>
            <person name="Arakawa K."/>
        </authorList>
    </citation>
    <scope>NUCLEOTIDE SEQUENCE [LARGE SCALE GENOMIC DNA]</scope>
    <source>
        <strain evidence="9">Z151</strain>
    </source>
</reference>
<evidence type="ECO:0000256" key="6">
    <source>
        <dbReference type="SAM" id="SignalP"/>
    </source>
</evidence>
<dbReference type="SMART" id="SM00409">
    <property type="entry name" value="IG"/>
    <property type="match status" value="3"/>
</dbReference>
<dbReference type="InterPro" id="IPR036055">
    <property type="entry name" value="LDL_receptor-like_sf"/>
</dbReference>
<organism evidence="8 9">
    <name type="scientific">Hypsibius exemplaris</name>
    <name type="common">Freshwater tardigrade</name>
    <dbReference type="NCBI Taxonomy" id="2072580"/>
    <lineage>
        <taxon>Eukaryota</taxon>
        <taxon>Metazoa</taxon>
        <taxon>Ecdysozoa</taxon>
        <taxon>Tardigrada</taxon>
        <taxon>Eutardigrada</taxon>
        <taxon>Parachela</taxon>
        <taxon>Hypsibioidea</taxon>
        <taxon>Hypsibiidae</taxon>
        <taxon>Hypsibius</taxon>
    </lineage>
</organism>
<dbReference type="PANTHER" id="PTHR44170:SF54">
    <property type="entry name" value="FI24025P1"/>
    <property type="match status" value="1"/>
</dbReference>
<evidence type="ECO:0000313" key="8">
    <source>
        <dbReference type="EMBL" id="OQV12977.1"/>
    </source>
</evidence>
<dbReference type="PROSITE" id="PS50835">
    <property type="entry name" value="IG_LIKE"/>
    <property type="match status" value="3"/>
</dbReference>
<dbReference type="FunFam" id="4.10.400.10:FF:000065">
    <property type="entry name" value="Transmembrane protease serine 7"/>
    <property type="match status" value="1"/>
</dbReference>
<feature type="disulfide bond" evidence="4">
    <location>
        <begin position="178"/>
        <end position="193"/>
    </location>
</feature>
<dbReference type="OrthoDB" id="664115at2759"/>
<dbReference type="AlphaFoldDB" id="A0A1W0WCT7"/>
<evidence type="ECO:0000256" key="4">
    <source>
        <dbReference type="PROSITE-ProRule" id="PRU00124"/>
    </source>
</evidence>
<dbReference type="InterPro" id="IPR007110">
    <property type="entry name" value="Ig-like_dom"/>
</dbReference>
<dbReference type="InterPro" id="IPR003599">
    <property type="entry name" value="Ig_sub"/>
</dbReference>
<dbReference type="InterPro" id="IPR036179">
    <property type="entry name" value="Ig-like_dom_sf"/>
</dbReference>
<dbReference type="SUPFAM" id="SSF48726">
    <property type="entry name" value="Immunoglobulin"/>
    <property type="match status" value="4"/>
</dbReference>
<evidence type="ECO:0000256" key="5">
    <source>
        <dbReference type="SAM" id="MobiDB-lite"/>
    </source>
</evidence>
<dbReference type="InterPro" id="IPR023415">
    <property type="entry name" value="LDLR_class-A_CS"/>
</dbReference>
<feature type="chain" id="PRO_5013048663" evidence="6">
    <location>
        <begin position="19"/>
        <end position="583"/>
    </location>
</feature>
<evidence type="ECO:0000256" key="1">
    <source>
        <dbReference type="ARBA" id="ARBA00022737"/>
    </source>
</evidence>
<dbReference type="CDD" id="cd00112">
    <property type="entry name" value="LDLa"/>
    <property type="match status" value="1"/>
</dbReference>
<keyword evidence="2 4" id="KW-1015">Disulfide bond</keyword>
<dbReference type="InterPro" id="IPR002172">
    <property type="entry name" value="LDrepeatLR_classA_rpt"/>
</dbReference>
<accession>A0A1W0WCT7</accession>
<dbReference type="InterPro" id="IPR013098">
    <property type="entry name" value="Ig_I-set"/>
</dbReference>
<dbReference type="GO" id="GO:0098609">
    <property type="term" value="P:cell-cell adhesion"/>
    <property type="evidence" value="ECO:0007669"/>
    <property type="project" value="TreeGrafter"/>
</dbReference>
<sequence length="583" mass="64212">MAPSPRSICIFIISVSWTVPVMISGQGLELTTPPAPSNDSVSFQFTANLTSVRFTPELGSLDDLQFKLVSHEIAERFTALFQDLPGHRTAVIEKFEETGDGSLVSVHFNTSVFQDQYEIESRLKVALKSGFLGRFKTTLEGFRITQTTESANVTLKWKCPPDSFWCSDGGCVAWVQRCDGNMDCADHSDEGACEATLVELEARPVHLVRQAGKRAQFFCGSKDFRHRVKWFRNGAAVDDVRAPNVLQKKGRLQITALTLADSGEYLCKAQNSLEGSSATVNLTVVPHGRQMINCPLPEEGAEVQWSKLGGRLPEGSNVTGGSLHLYNLALADAGFYECLLATAEPNDEHWVVRTFAAKARFQPKVAPTNLTVYEGQPFAFHCNSTKDGVNVEWTRSLLRIPKRFNVARGRMSSGSAQTSDTGKYYCNHREGPSTERVAVFLTVLERKVPIIDGPRNVTLEEGETVSFVCLATRDNTTVDWLHGRTGERLTSMNGTLTAFSVSLTDSGDYFCQHSGREDERLSVSLTVRPRSPTLTETEGGPSGKMVEEKGDGAVVSDPPFGRRGRYYLPGTLYRLSGRKQKLG</sequence>
<dbReference type="Pfam" id="PF00057">
    <property type="entry name" value="Ldl_recept_a"/>
    <property type="match status" value="1"/>
</dbReference>
<proteinExistence type="predicted"/>
<evidence type="ECO:0000256" key="3">
    <source>
        <dbReference type="ARBA" id="ARBA00023180"/>
    </source>
</evidence>
<dbReference type="EMBL" id="MTYJ01000132">
    <property type="protein sequence ID" value="OQV12977.1"/>
    <property type="molecule type" value="Genomic_DNA"/>
</dbReference>
<feature type="disulfide bond" evidence="4">
    <location>
        <begin position="166"/>
        <end position="184"/>
    </location>
</feature>
<dbReference type="SMART" id="SM00408">
    <property type="entry name" value="IGc2"/>
    <property type="match status" value="4"/>
</dbReference>
<gene>
    <name evidence="8" type="ORF">BV898_12735</name>
</gene>
<dbReference type="PROSITE" id="PS50068">
    <property type="entry name" value="LDLRA_2"/>
    <property type="match status" value="1"/>
</dbReference>
<keyword evidence="3" id="KW-0325">Glycoprotein</keyword>
<dbReference type="Gene3D" id="4.10.400.10">
    <property type="entry name" value="Low-density Lipoprotein Receptor"/>
    <property type="match status" value="1"/>
</dbReference>
<dbReference type="Gene3D" id="2.60.40.10">
    <property type="entry name" value="Immunoglobulins"/>
    <property type="match status" value="3"/>
</dbReference>
<dbReference type="InterPro" id="IPR013783">
    <property type="entry name" value="Ig-like_fold"/>
</dbReference>
<feature type="disulfide bond" evidence="4">
    <location>
        <begin position="159"/>
        <end position="171"/>
    </location>
</feature>
<evidence type="ECO:0000256" key="2">
    <source>
        <dbReference type="ARBA" id="ARBA00023157"/>
    </source>
</evidence>
<dbReference type="Proteomes" id="UP000192578">
    <property type="component" value="Unassembled WGS sequence"/>
</dbReference>
<name>A0A1W0WCT7_HYPEX</name>
<protein>
    <submittedName>
        <fullName evidence="8">Basement membrane-specific heparan sulfate proteoglycan core protein</fullName>
    </submittedName>
</protein>
<dbReference type="SMART" id="SM00192">
    <property type="entry name" value="LDLa"/>
    <property type="match status" value="1"/>
</dbReference>
<dbReference type="SUPFAM" id="SSF57424">
    <property type="entry name" value="LDL receptor-like module"/>
    <property type="match status" value="1"/>
</dbReference>
<comment type="caution">
    <text evidence="8">The sequence shown here is derived from an EMBL/GenBank/DDBJ whole genome shotgun (WGS) entry which is preliminary data.</text>
</comment>
<dbReference type="PROSITE" id="PS01209">
    <property type="entry name" value="LDLRA_1"/>
    <property type="match status" value="1"/>
</dbReference>
<dbReference type="Pfam" id="PF07679">
    <property type="entry name" value="I-set"/>
    <property type="match status" value="1"/>
</dbReference>
<dbReference type="InterPro" id="IPR003598">
    <property type="entry name" value="Ig_sub2"/>
</dbReference>
<keyword evidence="9" id="KW-1185">Reference proteome</keyword>
<feature type="signal peptide" evidence="6">
    <location>
        <begin position="1"/>
        <end position="18"/>
    </location>
</feature>
<evidence type="ECO:0000313" key="9">
    <source>
        <dbReference type="Proteomes" id="UP000192578"/>
    </source>
</evidence>
<feature type="domain" description="Ig-like" evidence="7">
    <location>
        <begin position="432"/>
        <end position="522"/>
    </location>
</feature>
<keyword evidence="6" id="KW-0732">Signal</keyword>
<feature type="region of interest" description="Disordered" evidence="5">
    <location>
        <begin position="529"/>
        <end position="563"/>
    </location>
</feature>
<dbReference type="Pfam" id="PF13927">
    <property type="entry name" value="Ig_3"/>
    <property type="match status" value="1"/>
</dbReference>
<feature type="domain" description="Ig-like" evidence="7">
    <location>
        <begin position="363"/>
        <end position="426"/>
    </location>
</feature>
<feature type="domain" description="Ig-like" evidence="7">
    <location>
        <begin position="212"/>
        <end position="283"/>
    </location>
</feature>